<keyword evidence="1" id="KW-1133">Transmembrane helix</keyword>
<name>A0A656HKQ0_THINJ</name>
<evidence type="ECO:0000313" key="2">
    <source>
        <dbReference type="EMBL" id="EIJ36096.1"/>
    </source>
</evidence>
<dbReference type="EMBL" id="JH651384">
    <property type="protein sequence ID" value="EIJ36096.1"/>
    <property type="molecule type" value="Genomic_DNA"/>
</dbReference>
<evidence type="ECO:0000256" key="1">
    <source>
        <dbReference type="SAM" id="Phobius"/>
    </source>
</evidence>
<keyword evidence="1" id="KW-0472">Membrane</keyword>
<sequence>MLNHPQEACVNYFQPLKSRLSRRFFIAILGLTLITFFITYVYSVPLIKQKVFEIERNSSRLALNNVFEIANRMYTSVEE</sequence>
<reference evidence="3" key="1">
    <citation type="journal article" date="2011" name="Stand. Genomic Sci.">
        <title>Genome sequence of the filamentous, gliding Thiothrix nivea neotype strain (JP2(T)).</title>
        <authorList>
            <person name="Lapidus A."/>
            <person name="Nolan M."/>
            <person name="Lucas S."/>
            <person name="Glavina Del Rio T."/>
            <person name="Tice H."/>
            <person name="Cheng J.F."/>
            <person name="Tapia R."/>
            <person name="Han C."/>
            <person name="Goodwin L."/>
            <person name="Pitluck S."/>
            <person name="Liolios K."/>
            <person name="Pagani I."/>
            <person name="Ivanova N."/>
            <person name="Huntemann M."/>
            <person name="Mavromatis K."/>
            <person name="Mikhailova N."/>
            <person name="Pati A."/>
            <person name="Chen A."/>
            <person name="Palaniappan K."/>
            <person name="Land M."/>
            <person name="Brambilla E.M."/>
            <person name="Rohde M."/>
            <person name="Abt B."/>
            <person name="Verbarg S."/>
            <person name="Goker M."/>
            <person name="Bristow J."/>
            <person name="Eisen J.A."/>
            <person name="Markowitz V."/>
            <person name="Hugenholtz P."/>
            <person name="Kyrpides N.C."/>
            <person name="Klenk H.P."/>
            <person name="Woyke T."/>
        </authorList>
    </citation>
    <scope>NUCLEOTIDE SEQUENCE [LARGE SCALE GENOMIC DNA]</scope>
    <source>
        <strain evidence="3">ATCC 35100 / DSM 5205 / JP2</strain>
    </source>
</reference>
<dbReference type="Proteomes" id="UP000005317">
    <property type="component" value="Unassembled WGS sequence"/>
</dbReference>
<keyword evidence="1" id="KW-0812">Transmembrane</keyword>
<accession>A0A656HKQ0</accession>
<keyword evidence="3" id="KW-1185">Reference proteome</keyword>
<protein>
    <submittedName>
        <fullName evidence="2">Uncharacterized protein</fullName>
    </submittedName>
</protein>
<feature type="transmembrane region" description="Helical" evidence="1">
    <location>
        <begin position="24"/>
        <end position="42"/>
    </location>
</feature>
<proteinExistence type="predicted"/>
<gene>
    <name evidence="2" type="ORF">Thini_3591</name>
</gene>
<dbReference type="AlphaFoldDB" id="A0A656HKQ0"/>
<evidence type="ECO:0000313" key="3">
    <source>
        <dbReference type="Proteomes" id="UP000005317"/>
    </source>
</evidence>
<organism evidence="2 3">
    <name type="scientific">Thiothrix nivea (strain ATCC 35100 / DSM 5205 / JP2)</name>
    <dbReference type="NCBI Taxonomy" id="870187"/>
    <lineage>
        <taxon>Bacteria</taxon>
        <taxon>Pseudomonadati</taxon>
        <taxon>Pseudomonadota</taxon>
        <taxon>Gammaproteobacteria</taxon>
        <taxon>Thiotrichales</taxon>
        <taxon>Thiotrichaceae</taxon>
        <taxon>Thiothrix</taxon>
    </lineage>
</organism>